<proteinExistence type="predicted"/>
<organism evidence="1 2">
    <name type="scientific">Ixodes persulcatus</name>
    <name type="common">Taiga tick</name>
    <dbReference type="NCBI Taxonomy" id="34615"/>
    <lineage>
        <taxon>Eukaryota</taxon>
        <taxon>Metazoa</taxon>
        <taxon>Ecdysozoa</taxon>
        <taxon>Arthropoda</taxon>
        <taxon>Chelicerata</taxon>
        <taxon>Arachnida</taxon>
        <taxon>Acari</taxon>
        <taxon>Parasitiformes</taxon>
        <taxon>Ixodida</taxon>
        <taxon>Ixodoidea</taxon>
        <taxon>Ixodidae</taxon>
        <taxon>Ixodinae</taxon>
        <taxon>Ixodes</taxon>
    </lineage>
</organism>
<name>A0AC60Q8W6_IXOPE</name>
<protein>
    <submittedName>
        <fullName evidence="1">Uncharacterized protein</fullName>
    </submittedName>
</protein>
<evidence type="ECO:0000313" key="1">
    <source>
        <dbReference type="EMBL" id="KAG0429937.1"/>
    </source>
</evidence>
<reference evidence="1 2" key="1">
    <citation type="journal article" date="2020" name="Cell">
        <title>Large-Scale Comparative Analyses of Tick Genomes Elucidate Their Genetic Diversity and Vector Capacities.</title>
        <authorList>
            <consortium name="Tick Genome and Microbiome Consortium (TIGMIC)"/>
            <person name="Jia N."/>
            <person name="Wang J."/>
            <person name="Shi W."/>
            <person name="Du L."/>
            <person name="Sun Y."/>
            <person name="Zhan W."/>
            <person name="Jiang J.F."/>
            <person name="Wang Q."/>
            <person name="Zhang B."/>
            <person name="Ji P."/>
            <person name="Bell-Sakyi L."/>
            <person name="Cui X.M."/>
            <person name="Yuan T.T."/>
            <person name="Jiang B.G."/>
            <person name="Yang W.F."/>
            <person name="Lam T.T."/>
            <person name="Chang Q.C."/>
            <person name="Ding S.J."/>
            <person name="Wang X.J."/>
            <person name="Zhu J.G."/>
            <person name="Ruan X.D."/>
            <person name="Zhao L."/>
            <person name="Wei J.T."/>
            <person name="Ye R.Z."/>
            <person name="Que T.C."/>
            <person name="Du C.H."/>
            <person name="Zhou Y.H."/>
            <person name="Cheng J.X."/>
            <person name="Dai P.F."/>
            <person name="Guo W.B."/>
            <person name="Han X.H."/>
            <person name="Huang E.J."/>
            <person name="Li L.F."/>
            <person name="Wei W."/>
            <person name="Gao Y.C."/>
            <person name="Liu J.Z."/>
            <person name="Shao H.Z."/>
            <person name="Wang X."/>
            <person name="Wang C.C."/>
            <person name="Yang T.C."/>
            <person name="Huo Q.B."/>
            <person name="Li W."/>
            <person name="Chen H.Y."/>
            <person name="Chen S.E."/>
            <person name="Zhou L.G."/>
            <person name="Ni X.B."/>
            <person name="Tian J.H."/>
            <person name="Sheng Y."/>
            <person name="Liu T."/>
            <person name="Pan Y.S."/>
            <person name="Xia L.Y."/>
            <person name="Li J."/>
            <person name="Zhao F."/>
            <person name="Cao W.C."/>
        </authorList>
    </citation>
    <scope>NUCLEOTIDE SEQUENCE [LARGE SCALE GENOMIC DNA]</scope>
    <source>
        <strain evidence="1">Iper-2018</strain>
    </source>
</reference>
<dbReference type="EMBL" id="JABSTQ010009368">
    <property type="protein sequence ID" value="KAG0429937.1"/>
    <property type="molecule type" value="Genomic_DNA"/>
</dbReference>
<evidence type="ECO:0000313" key="2">
    <source>
        <dbReference type="Proteomes" id="UP000805193"/>
    </source>
</evidence>
<dbReference type="Proteomes" id="UP000805193">
    <property type="component" value="Unassembled WGS sequence"/>
</dbReference>
<sequence length="177" mass="20130">MVFYLTDVAKTWFLNHEEEIPDWDAFTTKLKDIFGTPTSRKENAKKKLETRRQGEETYTSYIEDVLALCRRVNCEMQESRPAYYMDKADEDWVPSLKLGYKKAVKHCRKRSERSARRCERAGELEVAQALLSMSALCDTEPPPSDTTGPDGGEMLLFDALAAADNAGSPVYNTMDEI</sequence>
<gene>
    <name evidence="1" type="ORF">HPB47_023146</name>
</gene>
<accession>A0AC60Q8W6</accession>
<comment type="caution">
    <text evidence="1">The sequence shown here is derived from an EMBL/GenBank/DDBJ whole genome shotgun (WGS) entry which is preliminary data.</text>
</comment>
<keyword evidence="2" id="KW-1185">Reference proteome</keyword>